<dbReference type="InterPro" id="IPR023458">
    <property type="entry name" value="Met-tRNA_ligase_1"/>
</dbReference>
<dbReference type="Gene3D" id="1.10.730.10">
    <property type="entry name" value="Isoleucyl-tRNA Synthetase, Domain 1"/>
    <property type="match status" value="1"/>
</dbReference>
<keyword evidence="10 15" id="KW-0648">Protein biosynthesis</keyword>
<evidence type="ECO:0000256" key="8">
    <source>
        <dbReference type="ARBA" id="ARBA00022840"/>
    </source>
</evidence>
<accession>A0AAW2YV39</accession>
<dbReference type="GO" id="GO:0005524">
    <property type="term" value="F:ATP binding"/>
    <property type="evidence" value="ECO:0007669"/>
    <property type="project" value="UniProtKB-KW"/>
</dbReference>
<evidence type="ECO:0000256" key="6">
    <source>
        <dbReference type="ARBA" id="ARBA00022598"/>
    </source>
</evidence>
<dbReference type="CDD" id="cd02153">
    <property type="entry name" value="tRNA_bindingDomain"/>
    <property type="match status" value="1"/>
</dbReference>
<keyword evidence="4" id="KW-0963">Cytoplasm</keyword>
<dbReference type="Gene3D" id="2.20.28.20">
    <property type="entry name" value="Methionyl-tRNA synthetase, Zn-domain"/>
    <property type="match status" value="1"/>
</dbReference>
<dbReference type="GO" id="GO:0006431">
    <property type="term" value="P:methionyl-tRNA aminoacylation"/>
    <property type="evidence" value="ECO:0007669"/>
    <property type="project" value="InterPro"/>
</dbReference>
<dbReference type="InterPro" id="IPR001412">
    <property type="entry name" value="aa-tRNA-synth_I_CS"/>
</dbReference>
<evidence type="ECO:0000256" key="14">
    <source>
        <dbReference type="PROSITE-ProRule" id="PRU00209"/>
    </source>
</evidence>
<keyword evidence="18" id="KW-1185">Reference proteome</keyword>
<name>A0AAW2YV39_9EUKA</name>
<dbReference type="GO" id="GO:0017101">
    <property type="term" value="C:aminoacyl-tRNA synthetase multienzyme complex"/>
    <property type="evidence" value="ECO:0007669"/>
    <property type="project" value="TreeGrafter"/>
</dbReference>
<keyword evidence="11 15" id="KW-0030">Aminoacyl-tRNA synthetase</keyword>
<keyword evidence="8 15" id="KW-0067">ATP-binding</keyword>
<dbReference type="CDD" id="cd07957">
    <property type="entry name" value="Anticodon_Ia_Met"/>
    <property type="match status" value="1"/>
</dbReference>
<dbReference type="SUPFAM" id="SSF57770">
    <property type="entry name" value="Methionyl-tRNA synthetase (MetRS), Zn-domain"/>
    <property type="match status" value="1"/>
</dbReference>
<dbReference type="PANTHER" id="PTHR45765">
    <property type="entry name" value="METHIONINE--TRNA LIGASE"/>
    <property type="match status" value="1"/>
</dbReference>
<feature type="domain" description="TRNA-binding" evidence="16">
    <location>
        <begin position="595"/>
        <end position="700"/>
    </location>
</feature>
<dbReference type="InterPro" id="IPR029038">
    <property type="entry name" value="MetRS_Zn"/>
</dbReference>
<keyword evidence="7 15" id="KW-0547">Nucleotide-binding</keyword>
<dbReference type="Pfam" id="PF19303">
    <property type="entry name" value="Anticodon_3"/>
    <property type="match status" value="1"/>
</dbReference>
<sequence length="764" mass="86552">MTTREGTANLNRNPALPVPGQRNVLVTSALPYVNNVPHLGNIVGSLLSADVYARYCRQRGYNTLYICGTDEYGTATETKALEEKTTPQEICAKYYEIHKEVYEWFDISFDYFGRTSTNAQTTIAQDIFTKLNSNGLLIEQTQQQLYDPEIKRFLADRFVQGTCPHCAYEDARGDQCDQCGKLLDPTQLINYRSTLSKAVPELRDTTHLYLNLPVLQDKVAEWFAESSKDGEWSEVAKTITQGWLTMEEGLKPRCITRDLDWGTPVPIPKFSGKVFYVWFDAPIGYISITANLLPNDWEKWWKDPQNVEYVQFMGKDNVPFHSIIFPASMIGTNEKWTKVNSLSSTEYLNYEDGKFSKSRNVGVFGNQVKETGIPSEVWRYYLIYNRPEQADSKFTWDDFMKKNDELLKNLGNFVNRVFKFVADRFGSVVPTRKELTQVDQDLIKQVEERVTDYIQKLEKVKLKDGIKIVMDIASLGNAYMQHNAPWDLLKKANDENKFADRCDTVVNLMLQVIRLLASLLQPYMPTISTKILSQFNLNHPTKEQDTSNMIQDSFDIDRVPAGHVIGTPQVLFTAITKERGEQLQAAYSGKVVGKTQITLDLRVGKIEQVTQHPTADNLYLLEVRVAENDCRKIVAGLKAAYPDPSELINKHTVVACNLKHAKMRDQKSEGMLIASKAGDEPHMMSLLVPSKQVKVGTKVIPEGATQELEKVIQPKTLKTLLPNFLLGDNQVALYEQLPLLAKSSDQGDVLIVSERPLPKGAKIL</sequence>
<comment type="catalytic activity">
    <reaction evidence="13">
        <text>tRNA(Met) + L-methionine + ATP = L-methionyl-tRNA(Met) + AMP + diphosphate</text>
        <dbReference type="Rhea" id="RHEA:13481"/>
        <dbReference type="Rhea" id="RHEA-COMP:9667"/>
        <dbReference type="Rhea" id="RHEA-COMP:9698"/>
        <dbReference type="ChEBI" id="CHEBI:30616"/>
        <dbReference type="ChEBI" id="CHEBI:33019"/>
        <dbReference type="ChEBI" id="CHEBI:57844"/>
        <dbReference type="ChEBI" id="CHEBI:78442"/>
        <dbReference type="ChEBI" id="CHEBI:78530"/>
        <dbReference type="ChEBI" id="CHEBI:456215"/>
        <dbReference type="EC" id="6.1.1.10"/>
    </reaction>
</comment>
<dbReference type="PANTHER" id="PTHR45765:SF1">
    <property type="entry name" value="METHIONINE--TRNA LIGASE, CYTOPLASMIC"/>
    <property type="match status" value="1"/>
</dbReference>
<evidence type="ECO:0000313" key="18">
    <source>
        <dbReference type="Proteomes" id="UP001431209"/>
    </source>
</evidence>
<dbReference type="EMBL" id="JAOPGA020000749">
    <property type="protein sequence ID" value="KAL0481293.1"/>
    <property type="molecule type" value="Genomic_DNA"/>
</dbReference>
<dbReference type="GO" id="GO:0004825">
    <property type="term" value="F:methionine-tRNA ligase activity"/>
    <property type="evidence" value="ECO:0007669"/>
    <property type="project" value="UniProtKB-EC"/>
</dbReference>
<dbReference type="Gene3D" id="3.40.50.620">
    <property type="entry name" value="HUPs"/>
    <property type="match status" value="1"/>
</dbReference>
<dbReference type="Gene3D" id="2.40.50.140">
    <property type="entry name" value="Nucleic acid-binding proteins"/>
    <property type="match status" value="1"/>
</dbReference>
<dbReference type="InterPro" id="IPR015413">
    <property type="entry name" value="Methionyl/Leucyl_tRNA_Synth"/>
</dbReference>
<comment type="caution">
    <text evidence="17">The sequence shown here is derived from an EMBL/GenBank/DDBJ whole genome shotgun (WGS) entry which is preliminary data.</text>
</comment>
<dbReference type="InterPro" id="IPR002547">
    <property type="entry name" value="tRNA-bd_dom"/>
</dbReference>
<dbReference type="PROSITE" id="PS00178">
    <property type="entry name" value="AA_TRNA_LIGASE_I"/>
    <property type="match status" value="1"/>
</dbReference>
<dbReference type="InterPro" id="IPR012340">
    <property type="entry name" value="NA-bd_OB-fold"/>
</dbReference>
<evidence type="ECO:0000256" key="12">
    <source>
        <dbReference type="ARBA" id="ARBA00030904"/>
    </source>
</evidence>
<dbReference type="InterPro" id="IPR041872">
    <property type="entry name" value="Anticodon_Met"/>
</dbReference>
<evidence type="ECO:0000256" key="7">
    <source>
        <dbReference type="ARBA" id="ARBA00022741"/>
    </source>
</evidence>
<evidence type="ECO:0000256" key="5">
    <source>
        <dbReference type="ARBA" id="ARBA00022555"/>
    </source>
</evidence>
<evidence type="ECO:0000256" key="3">
    <source>
        <dbReference type="ARBA" id="ARBA00012838"/>
    </source>
</evidence>
<keyword evidence="9 14" id="KW-0694">RNA-binding</keyword>
<dbReference type="AlphaFoldDB" id="A0AAW2YV39"/>
<keyword evidence="6 15" id="KW-0436">Ligase</keyword>
<evidence type="ECO:0000256" key="1">
    <source>
        <dbReference type="ARBA" id="ARBA00004496"/>
    </source>
</evidence>
<proteinExistence type="inferred from homology"/>
<dbReference type="InterPro" id="IPR009080">
    <property type="entry name" value="tRNAsynth_Ia_anticodon-bd"/>
</dbReference>
<evidence type="ECO:0000259" key="16">
    <source>
        <dbReference type="PROSITE" id="PS50886"/>
    </source>
</evidence>
<dbReference type="FunFam" id="2.20.28.20:FF:000001">
    <property type="entry name" value="Methionine--tRNA ligase"/>
    <property type="match status" value="1"/>
</dbReference>
<dbReference type="PROSITE" id="PS50886">
    <property type="entry name" value="TRBD"/>
    <property type="match status" value="1"/>
</dbReference>
<evidence type="ECO:0000256" key="15">
    <source>
        <dbReference type="RuleBase" id="RU363039"/>
    </source>
</evidence>
<keyword evidence="5 14" id="KW-0820">tRNA-binding</keyword>
<evidence type="ECO:0000256" key="2">
    <source>
        <dbReference type="ARBA" id="ARBA00005594"/>
    </source>
</evidence>
<dbReference type="Pfam" id="PF09334">
    <property type="entry name" value="tRNA-synt_1g"/>
    <property type="match status" value="1"/>
</dbReference>
<evidence type="ECO:0000256" key="11">
    <source>
        <dbReference type="ARBA" id="ARBA00023146"/>
    </source>
</evidence>
<dbReference type="GO" id="GO:0000049">
    <property type="term" value="F:tRNA binding"/>
    <property type="evidence" value="ECO:0007669"/>
    <property type="project" value="UniProtKB-UniRule"/>
</dbReference>
<dbReference type="InterPro" id="IPR014729">
    <property type="entry name" value="Rossmann-like_a/b/a_fold"/>
</dbReference>
<comment type="similarity">
    <text evidence="2 15">Belongs to the class-I aminoacyl-tRNA synthetase family.</text>
</comment>
<comment type="subcellular location">
    <subcellularLocation>
        <location evidence="1">Cytoplasm</location>
    </subcellularLocation>
</comment>
<dbReference type="NCBIfam" id="TIGR00398">
    <property type="entry name" value="metG"/>
    <property type="match status" value="1"/>
</dbReference>
<dbReference type="SUPFAM" id="SSF50249">
    <property type="entry name" value="Nucleic acid-binding proteins"/>
    <property type="match status" value="1"/>
</dbReference>
<evidence type="ECO:0000256" key="9">
    <source>
        <dbReference type="ARBA" id="ARBA00022884"/>
    </source>
</evidence>
<dbReference type="SUPFAM" id="SSF52374">
    <property type="entry name" value="Nucleotidylyl transferase"/>
    <property type="match status" value="1"/>
</dbReference>
<dbReference type="Proteomes" id="UP001431209">
    <property type="component" value="Unassembled WGS sequence"/>
</dbReference>
<dbReference type="PRINTS" id="PR01041">
    <property type="entry name" value="TRNASYNTHMET"/>
</dbReference>
<reference evidence="17 18" key="1">
    <citation type="submission" date="2024-03" db="EMBL/GenBank/DDBJ databases">
        <title>The Acrasis kona genome and developmental transcriptomes reveal deep origins of eukaryotic multicellular pathways.</title>
        <authorList>
            <person name="Sheikh S."/>
            <person name="Fu C.-J."/>
            <person name="Brown M.W."/>
            <person name="Baldauf S.L."/>
        </authorList>
    </citation>
    <scope>NUCLEOTIDE SEQUENCE [LARGE SCALE GENOMIC DNA]</scope>
    <source>
        <strain evidence="17 18">ATCC MYA-3509</strain>
    </source>
</reference>
<evidence type="ECO:0000313" key="17">
    <source>
        <dbReference type="EMBL" id="KAL0481293.1"/>
    </source>
</evidence>
<dbReference type="EC" id="6.1.1.10" evidence="3"/>
<evidence type="ECO:0000256" key="13">
    <source>
        <dbReference type="ARBA" id="ARBA00047364"/>
    </source>
</evidence>
<dbReference type="NCBIfam" id="NF001100">
    <property type="entry name" value="PRK00133.1"/>
    <property type="match status" value="1"/>
</dbReference>
<protein>
    <recommendedName>
        <fullName evidence="3">methionine--tRNA ligase</fullName>
        <ecNumber evidence="3">6.1.1.10</ecNumber>
    </recommendedName>
    <alternativeName>
        <fullName evidence="12">Methionyl-tRNA synthetase</fullName>
    </alternativeName>
</protein>
<dbReference type="GO" id="GO:0005829">
    <property type="term" value="C:cytosol"/>
    <property type="evidence" value="ECO:0007669"/>
    <property type="project" value="TreeGrafter"/>
</dbReference>
<gene>
    <name evidence="17" type="ORF">AKO1_012737</name>
</gene>
<dbReference type="Pfam" id="PF01588">
    <property type="entry name" value="tRNA_bind"/>
    <property type="match status" value="1"/>
</dbReference>
<dbReference type="InterPro" id="IPR033911">
    <property type="entry name" value="MetRS_core"/>
</dbReference>
<dbReference type="HAMAP" id="MF_00098">
    <property type="entry name" value="Met_tRNA_synth_type1"/>
    <property type="match status" value="1"/>
</dbReference>
<evidence type="ECO:0000256" key="4">
    <source>
        <dbReference type="ARBA" id="ARBA00022490"/>
    </source>
</evidence>
<dbReference type="CDD" id="cd00814">
    <property type="entry name" value="MetRS_core"/>
    <property type="match status" value="1"/>
</dbReference>
<dbReference type="SUPFAM" id="SSF47323">
    <property type="entry name" value="Anticodon-binding domain of a subclass of class I aminoacyl-tRNA synthetases"/>
    <property type="match status" value="1"/>
</dbReference>
<dbReference type="InterPro" id="IPR014758">
    <property type="entry name" value="Met-tRNA_synth"/>
</dbReference>
<organism evidence="17 18">
    <name type="scientific">Acrasis kona</name>
    <dbReference type="NCBI Taxonomy" id="1008807"/>
    <lineage>
        <taxon>Eukaryota</taxon>
        <taxon>Discoba</taxon>
        <taxon>Heterolobosea</taxon>
        <taxon>Tetramitia</taxon>
        <taxon>Eutetramitia</taxon>
        <taxon>Acrasidae</taxon>
        <taxon>Acrasis</taxon>
    </lineage>
</organism>
<evidence type="ECO:0000256" key="10">
    <source>
        <dbReference type="ARBA" id="ARBA00022917"/>
    </source>
</evidence>